<evidence type="ECO:0000256" key="13">
    <source>
        <dbReference type="SAM" id="MobiDB-lite"/>
    </source>
</evidence>
<evidence type="ECO:0000256" key="11">
    <source>
        <dbReference type="ARBA" id="ARBA00023303"/>
    </source>
</evidence>
<dbReference type="PRINTS" id="PR01463">
    <property type="entry name" value="EAGCHANLFMLY"/>
</dbReference>
<dbReference type="PROSITE" id="PS50096">
    <property type="entry name" value="IQ"/>
    <property type="match status" value="1"/>
</dbReference>
<evidence type="ECO:0000313" key="16">
    <source>
        <dbReference type="Proteomes" id="UP000001568"/>
    </source>
</evidence>
<dbReference type="InterPro" id="IPR018490">
    <property type="entry name" value="cNMP-bd_dom_sf"/>
</dbReference>
<feature type="region of interest" description="Disordered" evidence="13">
    <location>
        <begin position="713"/>
        <end position="735"/>
    </location>
</feature>
<keyword evidence="7" id="KW-0630">Potassium</keyword>
<dbReference type="Gene3D" id="1.10.287.70">
    <property type="match status" value="1"/>
</dbReference>
<feature type="domain" description="Cyclic nucleotide-binding" evidence="14">
    <location>
        <begin position="327"/>
        <end position="422"/>
    </location>
</feature>
<keyword evidence="5" id="KW-0631">Potassium channel</keyword>
<organism evidence="15 16">
    <name type="scientific">Ostreococcus lucimarinus (strain CCE9901)</name>
    <dbReference type="NCBI Taxonomy" id="436017"/>
    <lineage>
        <taxon>Eukaryota</taxon>
        <taxon>Viridiplantae</taxon>
        <taxon>Chlorophyta</taxon>
        <taxon>Mamiellophyceae</taxon>
        <taxon>Mamiellales</taxon>
        <taxon>Bathycoccaceae</taxon>
        <taxon>Ostreococcus</taxon>
    </lineage>
</organism>
<dbReference type="InterPro" id="IPR005821">
    <property type="entry name" value="Ion_trans_dom"/>
</dbReference>
<dbReference type="PROSITE" id="PS50042">
    <property type="entry name" value="CNMP_BINDING_3"/>
    <property type="match status" value="1"/>
</dbReference>
<keyword evidence="12" id="KW-0175">Coiled coil</keyword>
<comment type="subcellular location">
    <subcellularLocation>
        <location evidence="1">Membrane</location>
        <topology evidence="1">Multi-pass membrane protein</topology>
    </subcellularLocation>
</comment>
<keyword evidence="4" id="KW-0812">Transmembrane</keyword>
<evidence type="ECO:0000256" key="6">
    <source>
        <dbReference type="ARBA" id="ARBA00022882"/>
    </source>
</evidence>
<dbReference type="KEGG" id="olu:OSTLU_17765"/>
<evidence type="ECO:0000256" key="1">
    <source>
        <dbReference type="ARBA" id="ARBA00004141"/>
    </source>
</evidence>
<dbReference type="RefSeq" id="XP_001421053.1">
    <property type="nucleotide sequence ID" value="XM_001421016.1"/>
</dbReference>
<keyword evidence="2" id="KW-0813">Transport</keyword>
<keyword evidence="11" id="KW-0407">Ion channel</keyword>
<evidence type="ECO:0000256" key="9">
    <source>
        <dbReference type="ARBA" id="ARBA00023065"/>
    </source>
</evidence>
<dbReference type="InterPro" id="IPR003938">
    <property type="entry name" value="K_chnl_volt-dep_EAG/ELK/ERG"/>
</dbReference>
<feature type="region of interest" description="Disordered" evidence="13">
    <location>
        <begin position="598"/>
        <end position="626"/>
    </location>
</feature>
<keyword evidence="9" id="KW-0406">Ion transport</keyword>
<dbReference type="GO" id="GO:0005249">
    <property type="term" value="F:voltage-gated potassium channel activity"/>
    <property type="evidence" value="ECO:0007669"/>
    <property type="project" value="InterPro"/>
</dbReference>
<dbReference type="GO" id="GO:0042391">
    <property type="term" value="P:regulation of membrane potential"/>
    <property type="evidence" value="ECO:0007669"/>
    <property type="project" value="TreeGrafter"/>
</dbReference>
<dbReference type="CDD" id="cd00038">
    <property type="entry name" value="CAP_ED"/>
    <property type="match status" value="1"/>
</dbReference>
<dbReference type="PANTHER" id="PTHR10217:SF435">
    <property type="entry name" value="POTASSIUM VOLTAGE-GATED CHANNEL PROTEIN EAG"/>
    <property type="match status" value="1"/>
</dbReference>
<dbReference type="EMBL" id="CP000593">
    <property type="protein sequence ID" value="ABO99346.1"/>
    <property type="molecule type" value="Genomic_DNA"/>
</dbReference>
<evidence type="ECO:0000256" key="7">
    <source>
        <dbReference type="ARBA" id="ARBA00022958"/>
    </source>
</evidence>
<evidence type="ECO:0000313" key="15">
    <source>
        <dbReference type="EMBL" id="ABO99346.1"/>
    </source>
</evidence>
<evidence type="ECO:0000256" key="12">
    <source>
        <dbReference type="SAM" id="Coils"/>
    </source>
</evidence>
<dbReference type="InterPro" id="IPR000595">
    <property type="entry name" value="cNMP-bd_dom"/>
</dbReference>
<keyword evidence="8" id="KW-1133">Transmembrane helix</keyword>
<dbReference type="GO" id="GO:0005886">
    <property type="term" value="C:plasma membrane"/>
    <property type="evidence" value="ECO:0007669"/>
    <property type="project" value="TreeGrafter"/>
</dbReference>
<keyword evidence="3" id="KW-0633">Potassium transport</keyword>
<dbReference type="SUPFAM" id="SSF81324">
    <property type="entry name" value="Voltage-gated potassium channels"/>
    <property type="match status" value="1"/>
</dbReference>
<dbReference type="InterPro" id="IPR050818">
    <property type="entry name" value="KCNH_animal-type"/>
</dbReference>
<dbReference type="Proteomes" id="UP000001568">
    <property type="component" value="Chromosome 13"/>
</dbReference>
<keyword evidence="16" id="KW-1185">Reference proteome</keyword>
<evidence type="ECO:0000256" key="3">
    <source>
        <dbReference type="ARBA" id="ARBA00022538"/>
    </source>
</evidence>
<evidence type="ECO:0000256" key="10">
    <source>
        <dbReference type="ARBA" id="ARBA00023136"/>
    </source>
</evidence>
<dbReference type="GeneID" id="5005112"/>
<keyword evidence="10" id="KW-0472">Membrane</keyword>
<dbReference type="InterPro" id="IPR014710">
    <property type="entry name" value="RmlC-like_jellyroll"/>
</dbReference>
<name>A4S695_OSTLU</name>
<protein>
    <submittedName>
        <fullName evidence="15">VIC family transporter: potassium ion channel, potassium voltage-gated channel, subfamily H (Eag-related)</fullName>
    </submittedName>
</protein>
<dbReference type="AlphaFoldDB" id="A4S695"/>
<evidence type="ECO:0000259" key="14">
    <source>
        <dbReference type="PROSITE" id="PS50042"/>
    </source>
</evidence>
<dbReference type="Pfam" id="PF00027">
    <property type="entry name" value="cNMP_binding"/>
    <property type="match status" value="1"/>
</dbReference>
<proteinExistence type="predicted"/>
<evidence type="ECO:0000256" key="5">
    <source>
        <dbReference type="ARBA" id="ARBA00022826"/>
    </source>
</evidence>
<dbReference type="PANTHER" id="PTHR10217">
    <property type="entry name" value="VOLTAGE AND LIGAND GATED POTASSIUM CHANNEL"/>
    <property type="match status" value="1"/>
</dbReference>
<accession>A4S695</accession>
<keyword evidence="6" id="KW-0851">Voltage-gated channel</keyword>
<dbReference type="HOGENOM" id="CLU_344660_0_0_1"/>
<sequence length="735" mass="82712">MMALLCYTAIVTPMEVGFYTPSFNALFYINQFVTACFVTDLVLNFFIATPHHRTGHLVYNQAYVARTYLKKWFVIDFLSAIPFDAMYLGVGSSALAQLSILRTLRLLRLVKLVRILRVNRIYKRLELVYTIDYSLLELMKFGLTAIMFAHWLACGFGLVEDLEGTKYSWTRSTEFGDLVIGPDGGEPREIVGSLRLYLAALYWSTMTISTIGYGDIVPVTTGERVYVIMAMLIGAFEYGYIVGAVSNVIATRNEKVNKFQGVMRDLNGFLIDHGFPQDLRVRLREYFKYQLDGADADVYRRLLDKMSPALRSECTMRMNTWIRNIDFFKHCPEPLVIHLSTRVVEHTFPPEETLFRPGDAVSTIFLIRRGVVQVDGLIKMSGKTIAEEALYSSDTLLYGAQALTYANIYTLEREDFHESLAPFPATKKFFRLKGIKIIFRGEIIAYTKAYTALKKYGLDADLSREVSARPAFYLQKLRIIYGDDGEGLDDPKILEQKTKAAVVIQKRFRGMIHRVSLHRLLVERGVQGIFHKVLRERDPMSYTARAVDVFHWRLAYSLTEMHRKLNSLLDHGNIEDVVTNESSGPPSLMATALQAATGKAMTAPRKGANKASTDGAPPQTPVTSARAPVITAAAAGWDTTSTENPLQRLQTRVDELTNRLVPLDRKITSSQAKQTAALAETNERLSEVTAQLETLLNLTVSNMETGLAEARVVARASRPRRQSLSPPPRSEALSR</sequence>
<gene>
    <name evidence="15" type="ORF">OSTLU_17765</name>
</gene>
<reference evidence="15 16" key="1">
    <citation type="journal article" date="2007" name="Proc. Natl. Acad. Sci. U.S.A.">
        <title>The tiny eukaryote Ostreococcus provides genomic insights into the paradox of plankton speciation.</title>
        <authorList>
            <person name="Palenik B."/>
            <person name="Grimwood J."/>
            <person name="Aerts A."/>
            <person name="Rouze P."/>
            <person name="Salamov A."/>
            <person name="Putnam N."/>
            <person name="Dupont C."/>
            <person name="Jorgensen R."/>
            <person name="Derelle E."/>
            <person name="Rombauts S."/>
            <person name="Zhou K."/>
            <person name="Otillar R."/>
            <person name="Merchant S.S."/>
            <person name="Podell S."/>
            <person name="Gaasterland T."/>
            <person name="Napoli C."/>
            <person name="Gendler K."/>
            <person name="Manuell A."/>
            <person name="Tai V."/>
            <person name="Vallon O."/>
            <person name="Piganeau G."/>
            <person name="Jancek S."/>
            <person name="Heijde M."/>
            <person name="Jabbari K."/>
            <person name="Bowler C."/>
            <person name="Lohr M."/>
            <person name="Robbens S."/>
            <person name="Werner G."/>
            <person name="Dubchak I."/>
            <person name="Pazour G.J."/>
            <person name="Ren Q."/>
            <person name="Paulsen I."/>
            <person name="Delwiche C."/>
            <person name="Schmutz J."/>
            <person name="Rokhsar D."/>
            <person name="Van de Peer Y."/>
            <person name="Moreau H."/>
            <person name="Grigoriev I.V."/>
        </authorList>
    </citation>
    <scope>NUCLEOTIDE SEQUENCE [LARGE SCALE GENOMIC DNA]</scope>
    <source>
        <strain evidence="15 16">CCE9901</strain>
    </source>
</reference>
<evidence type="ECO:0000256" key="2">
    <source>
        <dbReference type="ARBA" id="ARBA00022448"/>
    </source>
</evidence>
<dbReference type="Gene3D" id="1.10.287.630">
    <property type="entry name" value="Helix hairpin bin"/>
    <property type="match status" value="1"/>
</dbReference>
<dbReference type="OrthoDB" id="497195at2759"/>
<feature type="coiled-coil region" evidence="12">
    <location>
        <begin position="646"/>
        <end position="698"/>
    </location>
</feature>
<evidence type="ECO:0000256" key="8">
    <source>
        <dbReference type="ARBA" id="ARBA00022989"/>
    </source>
</evidence>
<dbReference type="Gramene" id="ABO99346">
    <property type="protein sequence ID" value="ABO99346"/>
    <property type="gene ID" value="OSTLU_17765"/>
</dbReference>
<dbReference type="OMA" id="AFEYGYI"/>
<dbReference type="SUPFAM" id="SSF51206">
    <property type="entry name" value="cAMP-binding domain-like"/>
    <property type="match status" value="1"/>
</dbReference>
<dbReference type="Pfam" id="PF00520">
    <property type="entry name" value="Ion_trans"/>
    <property type="match status" value="1"/>
</dbReference>
<evidence type="ECO:0000256" key="4">
    <source>
        <dbReference type="ARBA" id="ARBA00022692"/>
    </source>
</evidence>
<dbReference type="Gene3D" id="2.60.120.10">
    <property type="entry name" value="Jelly Rolls"/>
    <property type="match status" value="1"/>
</dbReference>
<dbReference type="GO" id="GO:0034702">
    <property type="term" value="C:monoatomic ion channel complex"/>
    <property type="evidence" value="ECO:0007669"/>
    <property type="project" value="UniProtKB-KW"/>
</dbReference>
<dbReference type="SMART" id="SM00100">
    <property type="entry name" value="cNMP"/>
    <property type="match status" value="1"/>
</dbReference>
<dbReference type="eggNOG" id="KOG0498">
    <property type="taxonomic scope" value="Eukaryota"/>
</dbReference>